<dbReference type="EMBL" id="JABXWD010000042">
    <property type="protein sequence ID" value="MBV6340726.1"/>
    <property type="molecule type" value="Genomic_DNA"/>
</dbReference>
<protein>
    <submittedName>
        <fullName evidence="1">YkgJ family cysteine cluster protein</fullName>
    </submittedName>
</protein>
<organism evidence="1 2">
    <name type="scientific">Candidatus Magnetobacterium casense</name>
    <dbReference type="NCBI Taxonomy" id="1455061"/>
    <lineage>
        <taxon>Bacteria</taxon>
        <taxon>Pseudomonadati</taxon>
        <taxon>Nitrospirota</taxon>
        <taxon>Thermodesulfovibrionia</taxon>
        <taxon>Thermodesulfovibrionales</taxon>
        <taxon>Candidatus Magnetobacteriaceae</taxon>
        <taxon>Candidatus Magnetobacterium</taxon>
    </lineage>
</organism>
<reference evidence="1 2" key="1">
    <citation type="journal article" date="2020" name="J Geophys Res Biogeosci">
        <title>Magnetotaxis as an Adaptation to Enable Bacterial Shuttling of Microbial Sulfur and Sulfur Cycling Across Aquatic Oxic#Anoxic Interfaces.</title>
        <authorList>
            <person name="Li J."/>
            <person name="Liu P."/>
            <person name="Wang J."/>
            <person name="Roberts A.P."/>
            <person name="Pan Y."/>
        </authorList>
    </citation>
    <scope>NUCLEOTIDE SEQUENCE [LARGE SCALE GENOMIC DNA]</scope>
    <source>
        <strain evidence="1 2">MYR-1_YQ</strain>
    </source>
</reference>
<accession>A0ABS6RVR7</accession>
<dbReference type="PANTHER" id="PTHR35866">
    <property type="entry name" value="PUTATIVE-RELATED"/>
    <property type="match status" value="1"/>
</dbReference>
<keyword evidence="2" id="KW-1185">Reference proteome</keyword>
<evidence type="ECO:0000313" key="1">
    <source>
        <dbReference type="EMBL" id="MBV6340726.1"/>
    </source>
</evidence>
<dbReference type="Proteomes" id="UP001196980">
    <property type="component" value="Unassembled WGS sequence"/>
</dbReference>
<dbReference type="InterPro" id="IPR005358">
    <property type="entry name" value="Puta_zinc/iron-chelating_dom"/>
</dbReference>
<evidence type="ECO:0000313" key="2">
    <source>
        <dbReference type="Proteomes" id="UP001196980"/>
    </source>
</evidence>
<sequence>MFEELDKDVFDLNVDSGFRFDCHSGLSCYNVCCRELDIVLSPYDIVRMKNRLGITSGEFLLRYTITTIAKETNLPFIKLGMDDEGKCLFVTEEGCSIYGDRPLVCRYYPLGYGVAKKGTDGGHFYFLIKEDFCKGHVQDRDWIIRQWKKDLEIDHYEDMNKDWVDIILKKKLLSKDSVPDDKSIRMFFMGSYDVDSFRDFVFKSAFLNTFELEDEEIEIIRQDEGELMKFAHRWLLFALFKSPTLVLKRDAVRGKCQV</sequence>
<comment type="caution">
    <text evidence="1">The sequence shown here is derived from an EMBL/GenBank/DDBJ whole genome shotgun (WGS) entry which is preliminary data.</text>
</comment>
<dbReference type="RefSeq" id="WP_218251339.1">
    <property type="nucleotide sequence ID" value="NZ_JABXWD010000042.1"/>
</dbReference>
<name>A0ABS6RVR7_9BACT</name>
<dbReference type="PANTHER" id="PTHR35866:SF1">
    <property type="entry name" value="YKGJ FAMILY CYSTEINE CLUSTER PROTEIN"/>
    <property type="match status" value="1"/>
</dbReference>
<dbReference type="Pfam" id="PF03692">
    <property type="entry name" value="CxxCxxCC"/>
    <property type="match status" value="1"/>
</dbReference>
<gene>
    <name evidence="1" type="ORF">HWQ67_03935</name>
</gene>
<proteinExistence type="predicted"/>